<organism evidence="2 3">
    <name type="scientific">Streptomyces coeruleoprunus</name>
    <dbReference type="NCBI Taxonomy" id="285563"/>
    <lineage>
        <taxon>Bacteria</taxon>
        <taxon>Bacillati</taxon>
        <taxon>Actinomycetota</taxon>
        <taxon>Actinomycetes</taxon>
        <taxon>Kitasatosporales</taxon>
        <taxon>Streptomycetaceae</taxon>
        <taxon>Streptomyces</taxon>
    </lineage>
</organism>
<reference evidence="3" key="1">
    <citation type="journal article" date="2019" name="Int. J. Syst. Evol. Microbiol.">
        <title>The Global Catalogue of Microorganisms (GCM) 10K type strain sequencing project: providing services to taxonomists for standard genome sequencing and annotation.</title>
        <authorList>
            <consortium name="The Broad Institute Genomics Platform"/>
            <consortium name="The Broad Institute Genome Sequencing Center for Infectious Disease"/>
            <person name="Wu L."/>
            <person name="Ma J."/>
        </authorList>
    </citation>
    <scope>NUCLEOTIDE SEQUENCE [LARGE SCALE GENOMIC DNA]</scope>
    <source>
        <strain evidence="3">CGMCC 4.1648</strain>
    </source>
</reference>
<evidence type="ECO:0000313" key="2">
    <source>
        <dbReference type="EMBL" id="MFC5023621.1"/>
    </source>
</evidence>
<dbReference type="InterPro" id="IPR050471">
    <property type="entry name" value="AB_hydrolase"/>
</dbReference>
<evidence type="ECO:0000313" key="3">
    <source>
        <dbReference type="Proteomes" id="UP001595829"/>
    </source>
</evidence>
<evidence type="ECO:0000259" key="1">
    <source>
        <dbReference type="Pfam" id="PF00561"/>
    </source>
</evidence>
<dbReference type="InterPro" id="IPR000073">
    <property type="entry name" value="AB_hydrolase_1"/>
</dbReference>
<dbReference type="Pfam" id="PF00561">
    <property type="entry name" value="Abhydrolase_1"/>
    <property type="match status" value="1"/>
</dbReference>
<name>A0ABV9XEE9_9ACTN</name>
<comment type="caution">
    <text evidence="2">The sequence shown here is derived from an EMBL/GenBank/DDBJ whole genome shotgun (WGS) entry which is preliminary data.</text>
</comment>
<keyword evidence="3" id="KW-1185">Reference proteome</keyword>
<keyword evidence="2" id="KW-0378">Hydrolase</keyword>
<gene>
    <name evidence="2" type="ORF">ACFPM3_15895</name>
</gene>
<proteinExistence type="predicted"/>
<accession>A0ABV9XEE9</accession>
<dbReference type="GO" id="GO:0016787">
    <property type="term" value="F:hydrolase activity"/>
    <property type="evidence" value="ECO:0007669"/>
    <property type="project" value="UniProtKB-KW"/>
</dbReference>
<feature type="domain" description="AB hydrolase-1" evidence="1">
    <location>
        <begin position="43"/>
        <end position="289"/>
    </location>
</feature>
<dbReference type="Proteomes" id="UP001595829">
    <property type="component" value="Unassembled WGS sequence"/>
</dbReference>
<dbReference type="InterPro" id="IPR029058">
    <property type="entry name" value="AB_hydrolase_fold"/>
</dbReference>
<dbReference type="EMBL" id="JBHSJD010000011">
    <property type="protein sequence ID" value="MFC5023621.1"/>
    <property type="molecule type" value="Genomic_DNA"/>
</dbReference>
<dbReference type="PANTHER" id="PTHR43433">
    <property type="entry name" value="HYDROLASE, ALPHA/BETA FOLD FAMILY PROTEIN"/>
    <property type="match status" value="1"/>
</dbReference>
<dbReference type="RefSeq" id="WP_345687970.1">
    <property type="nucleotide sequence ID" value="NZ_BAABIT010000001.1"/>
</dbReference>
<dbReference type="PANTHER" id="PTHR43433:SF5">
    <property type="entry name" value="AB HYDROLASE-1 DOMAIN-CONTAINING PROTEIN"/>
    <property type="match status" value="1"/>
</dbReference>
<protein>
    <submittedName>
        <fullName evidence="2">Alpha/beta fold hydrolase</fullName>
    </submittedName>
</protein>
<dbReference type="Gene3D" id="3.40.50.1820">
    <property type="entry name" value="alpha/beta hydrolase"/>
    <property type="match status" value="1"/>
</dbReference>
<dbReference type="SUPFAM" id="SSF53474">
    <property type="entry name" value="alpha/beta-Hydrolases"/>
    <property type="match status" value="1"/>
</dbReference>
<sequence length="312" mass="33109">MQENNLTDDRPAGIERMVRAGELDLWTEEFGDPEHPVALLLMGAGAQGVQWNDGFVRRLVAGGLRVVRYDHRDAGLSSTVDYAAHPYTVADMADDALAVLDAYGVDRAHLVGASLGGVIAQRIAATRPHRVLTLTALASTPLGVDMAGTIQRAMAGEPPVPGDLPAPTPEVLATLATTLPDPDATVEEYLTARLPLWRVLHGPVLPFDEGEYRAMERRVHERARDLRSSLNHSLAGAAGGDSVKALADITAPTLVLHGTEDPVFPPPHGEALATAIPGARLVPVHGMGHTLPAGLDDVLSEEILRHTATPTD</sequence>